<reference evidence="2" key="2">
    <citation type="journal article" date="2024" name="Plant">
        <title>Genomic evolution and insights into agronomic trait innovations of Sesamum species.</title>
        <authorList>
            <person name="Miao H."/>
            <person name="Wang L."/>
            <person name="Qu L."/>
            <person name="Liu H."/>
            <person name="Sun Y."/>
            <person name="Le M."/>
            <person name="Wang Q."/>
            <person name="Wei S."/>
            <person name="Zheng Y."/>
            <person name="Lin W."/>
            <person name="Duan Y."/>
            <person name="Cao H."/>
            <person name="Xiong S."/>
            <person name="Wang X."/>
            <person name="Wei L."/>
            <person name="Li C."/>
            <person name="Ma Q."/>
            <person name="Ju M."/>
            <person name="Zhao R."/>
            <person name="Li G."/>
            <person name="Mu C."/>
            <person name="Tian Q."/>
            <person name="Mei H."/>
            <person name="Zhang T."/>
            <person name="Gao T."/>
            <person name="Zhang H."/>
        </authorList>
    </citation>
    <scope>NUCLEOTIDE SEQUENCE</scope>
    <source>
        <strain evidence="2">G02</strain>
    </source>
</reference>
<name>A0AAW2NRG3_SESRA</name>
<organism evidence="2">
    <name type="scientific">Sesamum radiatum</name>
    <name type="common">Black benniseed</name>
    <dbReference type="NCBI Taxonomy" id="300843"/>
    <lineage>
        <taxon>Eukaryota</taxon>
        <taxon>Viridiplantae</taxon>
        <taxon>Streptophyta</taxon>
        <taxon>Embryophyta</taxon>
        <taxon>Tracheophyta</taxon>
        <taxon>Spermatophyta</taxon>
        <taxon>Magnoliopsida</taxon>
        <taxon>eudicotyledons</taxon>
        <taxon>Gunneridae</taxon>
        <taxon>Pentapetalae</taxon>
        <taxon>asterids</taxon>
        <taxon>lamiids</taxon>
        <taxon>Lamiales</taxon>
        <taxon>Pedaliaceae</taxon>
        <taxon>Sesamum</taxon>
    </lineage>
</organism>
<dbReference type="PANTHER" id="PTHR34198:SF24">
    <property type="entry name" value="DUF4005 DOMAIN-CONTAINING PROTEIN"/>
    <property type="match status" value="1"/>
</dbReference>
<evidence type="ECO:0000256" key="1">
    <source>
        <dbReference type="SAM" id="MobiDB-lite"/>
    </source>
</evidence>
<accession>A0AAW2NRG3</accession>
<gene>
    <name evidence="2" type="ORF">Sradi_4347200</name>
</gene>
<dbReference type="EMBL" id="JACGWJ010000019">
    <property type="protein sequence ID" value="KAL0345159.1"/>
    <property type="molecule type" value="Genomic_DNA"/>
</dbReference>
<proteinExistence type="predicted"/>
<evidence type="ECO:0000313" key="2">
    <source>
        <dbReference type="EMBL" id="KAL0345159.1"/>
    </source>
</evidence>
<feature type="region of interest" description="Disordered" evidence="1">
    <location>
        <begin position="16"/>
        <end position="85"/>
    </location>
</feature>
<dbReference type="AlphaFoldDB" id="A0AAW2NRG3"/>
<dbReference type="PANTHER" id="PTHR34198">
    <property type="entry name" value="OS01G0175100 PROTEIN"/>
    <property type="match status" value="1"/>
</dbReference>
<reference evidence="2" key="1">
    <citation type="submission" date="2020-06" db="EMBL/GenBank/DDBJ databases">
        <authorList>
            <person name="Li T."/>
            <person name="Hu X."/>
            <person name="Zhang T."/>
            <person name="Song X."/>
            <person name="Zhang H."/>
            <person name="Dai N."/>
            <person name="Sheng W."/>
            <person name="Hou X."/>
            <person name="Wei L."/>
        </authorList>
    </citation>
    <scope>NUCLEOTIDE SEQUENCE</scope>
    <source>
        <strain evidence="2">G02</strain>
        <tissue evidence="2">Leaf</tissue>
    </source>
</reference>
<feature type="compositionally biased region" description="Basic and acidic residues" evidence="1">
    <location>
        <begin position="21"/>
        <end position="30"/>
    </location>
</feature>
<protein>
    <submittedName>
        <fullName evidence="2">Uncharacterized protein</fullName>
    </submittedName>
</protein>
<feature type="compositionally biased region" description="Basic and acidic residues" evidence="1">
    <location>
        <begin position="54"/>
        <end position="68"/>
    </location>
</feature>
<sequence>MASAMLPFRPVLVARAGINAADERKPDQTRRTSSPKWWPPLFGFSSDPDYMNPPDEKKSAKPETDGAGRRKPGNPRFAPGSFTEEKARRLRRMTYDASSFQDAMYHSAIASRLASDFSDRTTAA</sequence>
<comment type="caution">
    <text evidence="2">The sequence shown here is derived from an EMBL/GenBank/DDBJ whole genome shotgun (WGS) entry which is preliminary data.</text>
</comment>